<dbReference type="InterPro" id="IPR032675">
    <property type="entry name" value="LRR_dom_sf"/>
</dbReference>
<gene>
    <name evidence="1" type="ORF">H0H81_005791</name>
</gene>
<sequence>MSKIWAKCIEHWGCSAHISLLKLWLERSRDHPLTISLRGVQSSERQDLLFENIYRWKTAAVTMDVGLADRLTDELRNNAPLLKSLNIFAANSHLEYPGITGVLASLPNLRQLSSSYTLLNNFSDFHWPKLTHLNFSKRLDTKECLKVLSCCPSIENAAFDEFSPLPQDLSHTPIITLPHLRTLQIYYDHDDQHRSGSARLEDAGQLLAHLTLPSLRTLLCPTPADHKIIQHLHDRSNCNIHMMNFDMSIPESAMIVHVELRCFQSLRYLHLFTVVSDALVLHLTWHPVTRPFLPHLKDVLLFDCRTTDGVLSDMVASRRKPSEGVPCLLERLGVQYHSMAPIEGVIPYSVDAAAFREFSAQGMRISHINNINIQRT</sequence>
<dbReference type="AlphaFoldDB" id="A0A9P7GSK3"/>
<proteinExistence type="predicted"/>
<dbReference type="Proteomes" id="UP000717328">
    <property type="component" value="Unassembled WGS sequence"/>
</dbReference>
<dbReference type="EMBL" id="JABCKI010000148">
    <property type="protein sequence ID" value="KAG5652212.1"/>
    <property type="molecule type" value="Genomic_DNA"/>
</dbReference>
<reference evidence="1" key="2">
    <citation type="submission" date="2021-10" db="EMBL/GenBank/DDBJ databases">
        <title>Phylogenomics reveals ancestral predisposition of the termite-cultivated fungus Termitomyces towards a domesticated lifestyle.</title>
        <authorList>
            <person name="Auxier B."/>
            <person name="Grum-Grzhimaylo A."/>
            <person name="Cardenas M.E."/>
            <person name="Lodge J.D."/>
            <person name="Laessoe T."/>
            <person name="Pedersen O."/>
            <person name="Smith M.E."/>
            <person name="Kuyper T.W."/>
            <person name="Franco-Molano E.A."/>
            <person name="Baroni T.J."/>
            <person name="Aanen D.K."/>
        </authorList>
    </citation>
    <scope>NUCLEOTIDE SEQUENCE</scope>
    <source>
        <strain evidence="1">D49</strain>
    </source>
</reference>
<accession>A0A9P7GSK3</accession>
<evidence type="ECO:0000313" key="2">
    <source>
        <dbReference type="Proteomes" id="UP000717328"/>
    </source>
</evidence>
<organism evidence="1 2">
    <name type="scientific">Sphagnurus paluster</name>
    <dbReference type="NCBI Taxonomy" id="117069"/>
    <lineage>
        <taxon>Eukaryota</taxon>
        <taxon>Fungi</taxon>
        <taxon>Dikarya</taxon>
        <taxon>Basidiomycota</taxon>
        <taxon>Agaricomycotina</taxon>
        <taxon>Agaricomycetes</taxon>
        <taxon>Agaricomycetidae</taxon>
        <taxon>Agaricales</taxon>
        <taxon>Tricholomatineae</taxon>
        <taxon>Lyophyllaceae</taxon>
        <taxon>Sphagnurus</taxon>
    </lineage>
</organism>
<dbReference type="OrthoDB" id="3217549at2759"/>
<evidence type="ECO:0000313" key="1">
    <source>
        <dbReference type="EMBL" id="KAG5652212.1"/>
    </source>
</evidence>
<reference evidence="1" key="1">
    <citation type="submission" date="2021-02" db="EMBL/GenBank/DDBJ databases">
        <authorList>
            <person name="Nieuwenhuis M."/>
            <person name="Van De Peppel L.J.J."/>
        </authorList>
    </citation>
    <scope>NUCLEOTIDE SEQUENCE</scope>
    <source>
        <strain evidence="1">D49</strain>
    </source>
</reference>
<protein>
    <submittedName>
        <fullName evidence="1">Uncharacterized protein</fullName>
    </submittedName>
</protein>
<comment type="caution">
    <text evidence="1">The sequence shown here is derived from an EMBL/GenBank/DDBJ whole genome shotgun (WGS) entry which is preliminary data.</text>
</comment>
<name>A0A9P7GSK3_9AGAR</name>
<dbReference type="Gene3D" id="3.80.10.10">
    <property type="entry name" value="Ribonuclease Inhibitor"/>
    <property type="match status" value="1"/>
</dbReference>
<keyword evidence="2" id="KW-1185">Reference proteome</keyword>